<organism evidence="4 5">
    <name type="scientific">Choiromyces venosus 120613-1</name>
    <dbReference type="NCBI Taxonomy" id="1336337"/>
    <lineage>
        <taxon>Eukaryota</taxon>
        <taxon>Fungi</taxon>
        <taxon>Dikarya</taxon>
        <taxon>Ascomycota</taxon>
        <taxon>Pezizomycotina</taxon>
        <taxon>Pezizomycetes</taxon>
        <taxon>Pezizales</taxon>
        <taxon>Tuberaceae</taxon>
        <taxon>Choiromyces</taxon>
    </lineage>
</organism>
<evidence type="ECO:0000313" key="5">
    <source>
        <dbReference type="Proteomes" id="UP000276215"/>
    </source>
</evidence>
<evidence type="ECO:0000313" key="4">
    <source>
        <dbReference type="EMBL" id="RPA99461.1"/>
    </source>
</evidence>
<feature type="chain" id="PRO_5017944503" description="Gylcosyl hydrolase 115 C-terminal domain-containing protein" evidence="2">
    <location>
        <begin position="22"/>
        <end position="888"/>
    </location>
</feature>
<dbReference type="Pfam" id="PF17829">
    <property type="entry name" value="GH115_C"/>
    <property type="match status" value="2"/>
</dbReference>
<gene>
    <name evidence="4" type="ORF">L873DRAFT_1828004</name>
</gene>
<dbReference type="PANTHER" id="PTHR37842:SF2">
    <property type="entry name" value="GYLCOSYL HYDROLASE 115 C-TERMINAL DOMAIN-CONTAINING PROTEIN"/>
    <property type="match status" value="1"/>
</dbReference>
<dbReference type="STRING" id="1336337.A0A3N4JRJ4"/>
<dbReference type="AlphaFoldDB" id="A0A3N4JRJ4"/>
<keyword evidence="1" id="KW-0378">Hydrolase</keyword>
<accession>A0A3N4JRJ4</accession>
<dbReference type="Pfam" id="PF15979">
    <property type="entry name" value="Glyco_hydro_115"/>
    <property type="match status" value="1"/>
</dbReference>
<dbReference type="PANTHER" id="PTHR37842">
    <property type="match status" value="1"/>
</dbReference>
<dbReference type="OrthoDB" id="4849794at2759"/>
<dbReference type="EMBL" id="ML120387">
    <property type="protein sequence ID" value="RPA99461.1"/>
    <property type="molecule type" value="Genomic_DNA"/>
</dbReference>
<dbReference type="Proteomes" id="UP000276215">
    <property type="component" value="Unassembled WGS sequence"/>
</dbReference>
<dbReference type="InterPro" id="IPR031924">
    <property type="entry name" value="GH115"/>
</dbReference>
<feature type="domain" description="Gylcosyl hydrolase 115 C-terminal" evidence="3">
    <location>
        <begin position="843"/>
        <end position="884"/>
    </location>
</feature>
<evidence type="ECO:0000259" key="3">
    <source>
        <dbReference type="Pfam" id="PF17829"/>
    </source>
</evidence>
<evidence type="ECO:0000256" key="2">
    <source>
        <dbReference type="SAM" id="SignalP"/>
    </source>
</evidence>
<dbReference type="Gene3D" id="3.20.20.520">
    <property type="entry name" value="Glycosyl hydrolase family 115"/>
    <property type="match status" value="1"/>
</dbReference>
<name>A0A3N4JRJ4_9PEZI</name>
<dbReference type="Gene3D" id="3.30.379.10">
    <property type="entry name" value="Chitobiase/beta-hexosaminidase domain 2-like"/>
    <property type="match status" value="1"/>
</dbReference>
<dbReference type="Gene3D" id="2.60.120.1620">
    <property type="match status" value="2"/>
</dbReference>
<feature type="domain" description="Gylcosyl hydrolase 115 C-terminal" evidence="3">
    <location>
        <begin position="753"/>
        <end position="831"/>
    </location>
</feature>
<keyword evidence="2" id="KW-0732">Signal</keyword>
<dbReference type="InterPro" id="IPR029018">
    <property type="entry name" value="Hex-like_dom2"/>
</dbReference>
<sequence>MVLNQLLRTFCVLSILYFSLAACLGQKKTIPLERVDGSIYLVARGQTAALMLDSKGIFNHWCRIFRWPGVIRAAQDLAKDIDRATGHGLTLNLGNAASNSKTAIIVGTIGKSNIVDSLISSDKINVANVIGKWESFQTQIVQNPLPGYTSALVIAGSGKRGSIFGIYNISELIGVSPPVNKNYPKEEYGLGYHYEFYSLVFELLLRLRANFLWLTMWDGMFGVDDPENQETADLYGIVMSTSHTELLQRSTKEWNTLGNGTWDYTINSEAIWDFWIEGVERAKPYENYWIVGMGGGGDNILGGNIVTDLLERIVSDQRKILHEVLGVEGVSKVPQVWCLCKDIQAYYEADLSVPDDVTLLWADDNFGNIRRLPVTNETSRVGGAGVYYHFDYVRDPRDYKWINTIQFQKVWEQMNLAYQRNAPQIWVVNVGDLKPLSLEIPIDYFMSLGYDFDTWGPKDKVSDWEVAFAAREFGEEVYKDVGDIIDTYGRFVSRRRYESNLTEKAEAVYSRLPHGTKPAFFQLVLHPIKAGYIVHDIHISAAKNTLYANQRRNSANALAEHVLKRFKDNHKLTEEYHKLLGGKWEHMMDQTHLQQPMRNTLPLLAWTQLEENSLAGSLGVSVESSNGSVPRDDRYSSAQNSNNTLVLPALDPFSMAQTRRIDIFSKRIDSFNFIIKHHNSWVKVNASSGYINSQSKDVTDVRVQVSVDWAAAPEGHNVGFIDIFSSTNYDNFGAPSEHLPITKTIVPSSFTNGFVETNRHISIEAEHTSRNTSSGDVKYDIIHRYGRAISGTAPDSPRLEYDPYLFTTLAYKASITLYLGTVPNIDPYRPLDHSRCPMAGTKLHALTQPGKHTLKIWALEPAIVFQKIVIDVGGVKHSYLGPPETARV</sequence>
<dbReference type="InterPro" id="IPR041437">
    <property type="entry name" value="GH115_C"/>
</dbReference>
<evidence type="ECO:0000256" key="1">
    <source>
        <dbReference type="ARBA" id="ARBA00022801"/>
    </source>
</evidence>
<keyword evidence="5" id="KW-1185">Reference proteome</keyword>
<feature type="signal peptide" evidence="2">
    <location>
        <begin position="1"/>
        <end position="21"/>
    </location>
</feature>
<dbReference type="Gene3D" id="1.20.58.2150">
    <property type="match status" value="1"/>
</dbReference>
<protein>
    <recommendedName>
        <fullName evidence="3">Gylcosyl hydrolase 115 C-terminal domain-containing protein</fullName>
    </recommendedName>
</protein>
<dbReference type="InterPro" id="IPR042301">
    <property type="entry name" value="GH115_sf"/>
</dbReference>
<dbReference type="GO" id="GO:0016787">
    <property type="term" value="F:hydrolase activity"/>
    <property type="evidence" value="ECO:0007669"/>
    <property type="project" value="UniProtKB-KW"/>
</dbReference>
<proteinExistence type="predicted"/>
<reference evidence="4 5" key="1">
    <citation type="journal article" date="2018" name="Nat. Ecol. Evol.">
        <title>Pezizomycetes genomes reveal the molecular basis of ectomycorrhizal truffle lifestyle.</title>
        <authorList>
            <person name="Murat C."/>
            <person name="Payen T."/>
            <person name="Noel B."/>
            <person name="Kuo A."/>
            <person name="Morin E."/>
            <person name="Chen J."/>
            <person name="Kohler A."/>
            <person name="Krizsan K."/>
            <person name="Balestrini R."/>
            <person name="Da Silva C."/>
            <person name="Montanini B."/>
            <person name="Hainaut M."/>
            <person name="Levati E."/>
            <person name="Barry K.W."/>
            <person name="Belfiori B."/>
            <person name="Cichocki N."/>
            <person name="Clum A."/>
            <person name="Dockter R.B."/>
            <person name="Fauchery L."/>
            <person name="Guy J."/>
            <person name="Iotti M."/>
            <person name="Le Tacon F."/>
            <person name="Lindquist E.A."/>
            <person name="Lipzen A."/>
            <person name="Malagnac F."/>
            <person name="Mello A."/>
            <person name="Molinier V."/>
            <person name="Miyauchi S."/>
            <person name="Poulain J."/>
            <person name="Riccioni C."/>
            <person name="Rubini A."/>
            <person name="Sitrit Y."/>
            <person name="Splivallo R."/>
            <person name="Traeger S."/>
            <person name="Wang M."/>
            <person name="Zifcakova L."/>
            <person name="Wipf D."/>
            <person name="Zambonelli A."/>
            <person name="Paolocci F."/>
            <person name="Nowrousian M."/>
            <person name="Ottonello S."/>
            <person name="Baldrian P."/>
            <person name="Spatafora J.W."/>
            <person name="Henrissat B."/>
            <person name="Nagy L.G."/>
            <person name="Aury J.M."/>
            <person name="Wincker P."/>
            <person name="Grigoriev I.V."/>
            <person name="Bonfante P."/>
            <person name="Martin F.M."/>
        </authorList>
    </citation>
    <scope>NUCLEOTIDE SEQUENCE [LARGE SCALE GENOMIC DNA]</scope>
    <source>
        <strain evidence="4 5">120613-1</strain>
    </source>
</reference>
<dbReference type="SUPFAM" id="SSF55545">
    <property type="entry name" value="beta-N-acetylhexosaminidase-like domain"/>
    <property type="match status" value="1"/>
</dbReference>